<name>A0AAJ3TXE9_9MYCO</name>
<dbReference type="AlphaFoldDB" id="A0AAJ3TXE9"/>
<protein>
    <submittedName>
        <fullName evidence="1">Uncharacterized protein</fullName>
    </submittedName>
</protein>
<gene>
    <name evidence="1" type="ORF">AWC23_08665</name>
</gene>
<comment type="caution">
    <text evidence="1">The sequence shown here is derived from an EMBL/GenBank/DDBJ whole genome shotgun (WGS) entry which is preliminary data.</text>
</comment>
<keyword evidence="2" id="KW-1185">Reference proteome</keyword>
<reference evidence="1 2" key="1">
    <citation type="submission" date="2016-01" db="EMBL/GenBank/DDBJ databases">
        <title>The new phylogeny of the genus Mycobacterium.</title>
        <authorList>
            <person name="Tarcisio F."/>
            <person name="Conor M."/>
            <person name="Antonella G."/>
            <person name="Elisabetta G."/>
            <person name="Giulia F.S."/>
            <person name="Sara T."/>
            <person name="Anna F."/>
            <person name="Clotilde B."/>
            <person name="Roberto B."/>
            <person name="Veronica D.S."/>
            <person name="Fabio R."/>
            <person name="Monica P."/>
            <person name="Olivier J."/>
            <person name="Enrico T."/>
            <person name="Nicola S."/>
        </authorList>
    </citation>
    <scope>NUCLEOTIDE SEQUENCE [LARGE SCALE GENOMIC DNA]</scope>
    <source>
        <strain evidence="1 2">DSM 44616</strain>
    </source>
</reference>
<accession>A0AAJ3TXE9</accession>
<proteinExistence type="predicted"/>
<evidence type="ECO:0000313" key="1">
    <source>
        <dbReference type="EMBL" id="ORW72918.1"/>
    </source>
</evidence>
<dbReference type="EMBL" id="LQPR01000021">
    <property type="protein sequence ID" value="ORW72918.1"/>
    <property type="molecule type" value="Genomic_DNA"/>
</dbReference>
<evidence type="ECO:0000313" key="2">
    <source>
        <dbReference type="Proteomes" id="UP000193387"/>
    </source>
</evidence>
<sequence>MVLLRVLAPGRMFGGSAGDGVHDPKGYDVEEFVVSRSTGDRRQSEVGVGFVLLGRRWHRLPVDLTHGGADDEAFKGLVEWKDDFGGHTPADELARDSFQSFSTDAKSATLDDYRDQSGMCDENVAQLASSIEHPKLPVAAVRLNVDRSSFEGEFGGADENRFLIGEMMVKGGAVHLELSAQAADTQRVDAIGVDDAKRRLECLLA</sequence>
<dbReference type="Proteomes" id="UP000193387">
    <property type="component" value="Unassembled WGS sequence"/>
</dbReference>
<organism evidence="1 2">
    <name type="scientific">Mycobacterium saskatchewanense</name>
    <dbReference type="NCBI Taxonomy" id="220927"/>
    <lineage>
        <taxon>Bacteria</taxon>
        <taxon>Bacillati</taxon>
        <taxon>Actinomycetota</taxon>
        <taxon>Actinomycetes</taxon>
        <taxon>Mycobacteriales</taxon>
        <taxon>Mycobacteriaceae</taxon>
        <taxon>Mycobacterium</taxon>
        <taxon>Mycobacterium simiae complex</taxon>
    </lineage>
</organism>